<keyword evidence="2" id="KW-1185">Reference proteome</keyword>
<dbReference type="EMBL" id="JAINVV010000014">
    <property type="protein sequence ID" value="MBY8826125.1"/>
    <property type="molecule type" value="Genomic_DNA"/>
</dbReference>
<gene>
    <name evidence="1" type="ORF">K7G82_27740</name>
</gene>
<sequence length="91" mass="9866">MFRRILLSVTVLFGTAGCDQLAQKQLSDIQKQVAEDAVKQYEIVRNSGTAVDKCVHAGLVAASYLQAQDESNYQHWKAIEAGNCAAAGVPR</sequence>
<organism evidence="1 2">
    <name type="scientific">Sphingomonas colocasiae</name>
    <dbReference type="NCBI Taxonomy" id="1848973"/>
    <lineage>
        <taxon>Bacteria</taxon>
        <taxon>Pseudomonadati</taxon>
        <taxon>Pseudomonadota</taxon>
        <taxon>Alphaproteobacteria</taxon>
        <taxon>Sphingomonadales</taxon>
        <taxon>Sphingomonadaceae</taxon>
        <taxon>Sphingomonas</taxon>
    </lineage>
</organism>
<dbReference type="PROSITE" id="PS51257">
    <property type="entry name" value="PROKAR_LIPOPROTEIN"/>
    <property type="match status" value="1"/>
</dbReference>
<accession>A0ABS7PZP7</accession>
<proteinExistence type="predicted"/>
<dbReference type="RefSeq" id="WP_222993461.1">
    <property type="nucleotide sequence ID" value="NZ_JAINVV010000014.1"/>
</dbReference>
<evidence type="ECO:0000313" key="1">
    <source>
        <dbReference type="EMBL" id="MBY8826125.1"/>
    </source>
</evidence>
<protein>
    <submittedName>
        <fullName evidence="1">Uncharacterized protein</fullName>
    </submittedName>
</protein>
<dbReference type="Proteomes" id="UP000706039">
    <property type="component" value="Unassembled WGS sequence"/>
</dbReference>
<name>A0ABS7PZP7_9SPHN</name>
<comment type="caution">
    <text evidence="1">The sequence shown here is derived from an EMBL/GenBank/DDBJ whole genome shotgun (WGS) entry which is preliminary data.</text>
</comment>
<reference evidence="1 2" key="1">
    <citation type="submission" date="2021-08" db="EMBL/GenBank/DDBJ databases">
        <authorList>
            <person name="Tuo L."/>
        </authorList>
    </citation>
    <scope>NUCLEOTIDE SEQUENCE [LARGE SCALE GENOMIC DNA]</scope>
    <source>
        <strain evidence="1 2">JCM 31229</strain>
    </source>
</reference>
<evidence type="ECO:0000313" key="2">
    <source>
        <dbReference type="Proteomes" id="UP000706039"/>
    </source>
</evidence>